<comment type="caution">
    <text evidence="1">The sequence shown here is derived from an EMBL/GenBank/DDBJ whole genome shotgun (WGS) entry which is preliminary data.</text>
</comment>
<sequence>MDGESLAAAGLLAALSRAAEILAELHHPFVRNEPFSYFFPPAGVRTGTAFTLPDGRELSFTVSIAAVDGAFHVDGAVCVEGDVLLALPRKTTSSIHDGLAVFDDYAAELAAPAGRFIDQQLDEIV</sequence>
<dbReference type="EMBL" id="JBHUCM010000044">
    <property type="protein sequence ID" value="MFD1544472.1"/>
    <property type="molecule type" value="Genomic_DNA"/>
</dbReference>
<evidence type="ECO:0000313" key="2">
    <source>
        <dbReference type="Proteomes" id="UP001597097"/>
    </source>
</evidence>
<protein>
    <submittedName>
        <fullName evidence="1">Uncharacterized protein</fullName>
    </submittedName>
</protein>
<evidence type="ECO:0000313" key="1">
    <source>
        <dbReference type="EMBL" id="MFD1544472.1"/>
    </source>
</evidence>
<reference evidence="2" key="1">
    <citation type="journal article" date="2019" name="Int. J. Syst. Evol. Microbiol.">
        <title>The Global Catalogue of Microorganisms (GCM) 10K type strain sequencing project: providing services to taxonomists for standard genome sequencing and annotation.</title>
        <authorList>
            <consortium name="The Broad Institute Genomics Platform"/>
            <consortium name="The Broad Institute Genome Sequencing Center for Infectious Disease"/>
            <person name="Wu L."/>
            <person name="Ma J."/>
        </authorList>
    </citation>
    <scope>NUCLEOTIDE SEQUENCE [LARGE SCALE GENOMIC DNA]</scope>
    <source>
        <strain evidence="2">CGMCC 1.15399</strain>
    </source>
</reference>
<name>A0ABW4GP35_9ACTN</name>
<keyword evidence="2" id="KW-1185">Reference proteome</keyword>
<proteinExistence type="predicted"/>
<gene>
    <name evidence="1" type="ORF">ACFSJ0_46030</name>
</gene>
<dbReference type="RefSeq" id="WP_219529225.1">
    <property type="nucleotide sequence ID" value="NZ_JAHKRM010000006.1"/>
</dbReference>
<dbReference type="Proteomes" id="UP001597097">
    <property type="component" value="Unassembled WGS sequence"/>
</dbReference>
<accession>A0ABW4GP35</accession>
<organism evidence="1 2">
    <name type="scientific">Nonomuraea guangzhouensis</name>
    <dbReference type="NCBI Taxonomy" id="1291555"/>
    <lineage>
        <taxon>Bacteria</taxon>
        <taxon>Bacillati</taxon>
        <taxon>Actinomycetota</taxon>
        <taxon>Actinomycetes</taxon>
        <taxon>Streptosporangiales</taxon>
        <taxon>Streptosporangiaceae</taxon>
        <taxon>Nonomuraea</taxon>
    </lineage>
</organism>